<name>R8AWZ5_9GAMM</name>
<dbReference type="Proteomes" id="UP000016540">
    <property type="component" value="Unassembled WGS sequence"/>
</dbReference>
<dbReference type="EMBL" id="ASAD01000021">
    <property type="protein sequence ID" value="EON90846.1"/>
    <property type="molecule type" value="Genomic_DNA"/>
</dbReference>
<reference evidence="1 2" key="1">
    <citation type="journal article" date="2013" name="Genome Announc.">
        <title>Draft Genome Sequence of the Moderately Halophilic Bacterium Marinobacter lipolyticus Strain SM19.</title>
        <authorList>
            <person name="Papke R.T."/>
            <person name="de la Haba R.R."/>
            <person name="Infante-Dominguez C."/>
            <person name="Perez D."/>
            <person name="Sanchez-Porro C."/>
            <person name="Lapierre P."/>
            <person name="Ventosa A."/>
        </authorList>
    </citation>
    <scope>NUCLEOTIDE SEQUENCE [LARGE SCALE GENOMIC DNA]</scope>
    <source>
        <strain evidence="1 2">SM19</strain>
    </source>
</reference>
<gene>
    <name evidence="1" type="ORF">MARLIPOL_15744</name>
</gene>
<evidence type="ECO:0000313" key="1">
    <source>
        <dbReference type="EMBL" id="EON90846.1"/>
    </source>
</evidence>
<protein>
    <submittedName>
        <fullName evidence="1">Uncharacterized protein</fullName>
    </submittedName>
</protein>
<comment type="caution">
    <text evidence="1">The sequence shown here is derived from an EMBL/GenBank/DDBJ whole genome shotgun (WGS) entry which is preliminary data.</text>
</comment>
<dbReference type="HOGENOM" id="CLU_1842729_0_0_6"/>
<proteinExistence type="predicted"/>
<keyword evidence="2" id="KW-1185">Reference proteome</keyword>
<dbReference type="RefSeq" id="WP_012139341.1">
    <property type="nucleotide sequence ID" value="NZ_KE007328.1"/>
</dbReference>
<sequence length="139" mass="16091">MNRIESSIERLFKAQRRYEKFKELFQQFQRNFALLQGDRFPIKGIEFDHNDGESSNLHFLGRDYSIEFTMIYVGDALKGKLTFNRCLDDQASRCLHSVTFDGQGELDVAPPAGDDTLYIDEDSSCLVLLLDWMSSEIYS</sequence>
<dbReference type="AlphaFoldDB" id="R8AWZ5"/>
<organism evidence="1 2">
    <name type="scientific">Marinobacter lipolyticus SM19</name>
    <dbReference type="NCBI Taxonomy" id="1318628"/>
    <lineage>
        <taxon>Bacteria</taxon>
        <taxon>Pseudomonadati</taxon>
        <taxon>Pseudomonadota</taxon>
        <taxon>Gammaproteobacteria</taxon>
        <taxon>Pseudomonadales</taxon>
        <taxon>Marinobacteraceae</taxon>
        <taxon>Marinobacter</taxon>
    </lineage>
</organism>
<evidence type="ECO:0000313" key="2">
    <source>
        <dbReference type="Proteomes" id="UP000016540"/>
    </source>
</evidence>
<dbReference type="STRING" id="1318628.MARLIPOL_15744"/>
<accession>R8AWZ5</accession>